<dbReference type="GO" id="GO:0019005">
    <property type="term" value="C:SCF ubiquitin ligase complex"/>
    <property type="evidence" value="ECO:0007669"/>
    <property type="project" value="TreeGrafter"/>
</dbReference>
<dbReference type="SMART" id="SM00367">
    <property type="entry name" value="LRR_CC"/>
    <property type="match status" value="11"/>
</dbReference>
<sequence length="398" mass="43899">MDEITISCLFPEILAMIFSHLDVRDRGRAAQVCRRWRDAAYSRSVWRGVEARLHLRRANPSLFPSLVSRGIRKVQILSLRRSLSYVVQGMSNIVSLNLSGCYNLTDIGLSHAFTQDVPSLTELNLSLCKQITDSSLGRIAQYLKNLERLDLGGCCNITNTGLLLCAWGLLKLRYLNLRSCRHISDVGIGHLSGMSKNAAEGCLHLEHLCLQDCQKLTDLALKHVSKGLQRLKCLNLSFCCGISDGGMMYLAKMSSLKELNLRSCDNISDIGIAHLADGSATVSHLDVSFCDKVGDSALGHIAHGLFHLKSLSLGSCNISDEGLNRMVRSMHELTTLDIGQCYKITDKGLGLIADNLTQLTNIDLYGCTKITTAGLERIMQLPRLSVLNLGLWHRSSSR</sequence>
<dbReference type="GeneID" id="109477378"/>
<evidence type="ECO:0000313" key="4">
    <source>
        <dbReference type="RefSeq" id="XP_019634173.1"/>
    </source>
</evidence>
<dbReference type="InterPro" id="IPR001611">
    <property type="entry name" value="Leu-rich_rpt"/>
</dbReference>
<dbReference type="CDD" id="cd22125">
    <property type="entry name" value="F-box_FBXL14"/>
    <property type="match status" value="1"/>
</dbReference>
<dbReference type="Gene3D" id="1.20.1280.50">
    <property type="match status" value="1"/>
</dbReference>
<protein>
    <submittedName>
        <fullName evidence="4">F-box/LRR-repeat protein 14-like</fullName>
    </submittedName>
</protein>
<feature type="domain" description="F-box" evidence="2">
    <location>
        <begin position="3"/>
        <end position="49"/>
    </location>
</feature>
<accession>A0A6P4ZBY9</accession>
<dbReference type="PROSITE" id="PS50181">
    <property type="entry name" value="FBOX"/>
    <property type="match status" value="1"/>
</dbReference>
<gene>
    <name evidence="4" type="primary">LOC109477378</name>
</gene>
<dbReference type="SUPFAM" id="SSF52047">
    <property type="entry name" value="RNI-like"/>
    <property type="match status" value="1"/>
</dbReference>
<dbReference type="KEGG" id="bbel:109477378"/>
<dbReference type="Pfam" id="PF25372">
    <property type="entry name" value="DUF7885"/>
    <property type="match status" value="2"/>
</dbReference>
<reference evidence="4" key="1">
    <citation type="submission" date="2025-08" db="UniProtKB">
        <authorList>
            <consortium name="RefSeq"/>
        </authorList>
    </citation>
    <scope>IDENTIFICATION</scope>
    <source>
        <tissue evidence="4">Gonad</tissue>
    </source>
</reference>
<dbReference type="PANTHER" id="PTHR13318:SF190">
    <property type="entry name" value="PARTNER OF PAIRED, ISOFORM B"/>
    <property type="match status" value="1"/>
</dbReference>
<dbReference type="OrthoDB" id="2585512at2759"/>
<dbReference type="Gene3D" id="3.80.10.10">
    <property type="entry name" value="Ribonuclease Inhibitor"/>
    <property type="match status" value="2"/>
</dbReference>
<evidence type="ECO:0000259" key="2">
    <source>
        <dbReference type="PROSITE" id="PS50181"/>
    </source>
</evidence>
<dbReference type="PANTHER" id="PTHR13318">
    <property type="entry name" value="PARTNER OF PAIRED, ISOFORM B-RELATED"/>
    <property type="match status" value="1"/>
</dbReference>
<name>A0A6P4ZBY9_BRABE</name>
<keyword evidence="3" id="KW-1185">Reference proteome</keyword>
<dbReference type="InterPro" id="IPR057207">
    <property type="entry name" value="FBXL15_LRR"/>
</dbReference>
<evidence type="ECO:0000256" key="1">
    <source>
        <dbReference type="ARBA" id="ARBA00022786"/>
    </source>
</evidence>
<dbReference type="FunFam" id="1.20.1280.50:FF:000059">
    <property type="entry name" value="Partner of Paired"/>
    <property type="match status" value="1"/>
</dbReference>
<dbReference type="SMART" id="SM00256">
    <property type="entry name" value="FBOX"/>
    <property type="match status" value="1"/>
</dbReference>
<keyword evidence="1" id="KW-0833">Ubl conjugation pathway</keyword>
<dbReference type="InterPro" id="IPR036047">
    <property type="entry name" value="F-box-like_dom_sf"/>
</dbReference>
<organism evidence="3 4">
    <name type="scientific">Branchiostoma belcheri</name>
    <name type="common">Amphioxus</name>
    <dbReference type="NCBI Taxonomy" id="7741"/>
    <lineage>
        <taxon>Eukaryota</taxon>
        <taxon>Metazoa</taxon>
        <taxon>Chordata</taxon>
        <taxon>Cephalochordata</taxon>
        <taxon>Leptocardii</taxon>
        <taxon>Amphioxiformes</taxon>
        <taxon>Branchiostomatidae</taxon>
        <taxon>Branchiostoma</taxon>
    </lineage>
</organism>
<dbReference type="InterPro" id="IPR001810">
    <property type="entry name" value="F-box_dom"/>
</dbReference>
<evidence type="ECO:0000313" key="3">
    <source>
        <dbReference type="Proteomes" id="UP000515135"/>
    </source>
</evidence>
<dbReference type="Proteomes" id="UP000515135">
    <property type="component" value="Unplaced"/>
</dbReference>
<dbReference type="RefSeq" id="XP_019634173.1">
    <property type="nucleotide sequence ID" value="XM_019778614.1"/>
</dbReference>
<dbReference type="Pfam" id="PF13516">
    <property type="entry name" value="LRR_6"/>
    <property type="match status" value="1"/>
</dbReference>
<dbReference type="AlphaFoldDB" id="A0A6P4ZBY9"/>
<dbReference type="GO" id="GO:0031146">
    <property type="term" value="P:SCF-dependent proteasomal ubiquitin-dependent protein catabolic process"/>
    <property type="evidence" value="ECO:0007669"/>
    <property type="project" value="TreeGrafter"/>
</dbReference>
<dbReference type="Pfam" id="PF12937">
    <property type="entry name" value="F-box-like"/>
    <property type="match status" value="1"/>
</dbReference>
<dbReference type="InterPro" id="IPR047932">
    <property type="entry name" value="FBXL14_F-box"/>
</dbReference>
<dbReference type="InterPro" id="IPR032675">
    <property type="entry name" value="LRR_dom_sf"/>
</dbReference>
<dbReference type="SUPFAM" id="SSF81383">
    <property type="entry name" value="F-box domain"/>
    <property type="match status" value="1"/>
</dbReference>
<dbReference type="FunFam" id="3.80.10.10:FF:002079">
    <property type="entry name" value="Uncharacterized protein"/>
    <property type="match status" value="1"/>
</dbReference>
<proteinExistence type="predicted"/>
<dbReference type="InterPro" id="IPR006553">
    <property type="entry name" value="Leu-rich_rpt_Cys-con_subtyp"/>
</dbReference>